<accession>A0A1I3WR59</accession>
<dbReference type="EMBL" id="FOSK01000002">
    <property type="protein sequence ID" value="SFK09669.1"/>
    <property type="molecule type" value="Genomic_DNA"/>
</dbReference>
<dbReference type="GO" id="GO:0004519">
    <property type="term" value="F:endonuclease activity"/>
    <property type="evidence" value="ECO:0007669"/>
    <property type="project" value="UniProtKB-KW"/>
</dbReference>
<dbReference type="Gene3D" id="2.40.50.90">
    <property type="match status" value="1"/>
</dbReference>
<dbReference type="SUPFAM" id="SSF50199">
    <property type="entry name" value="Staphylococcal nuclease"/>
    <property type="match status" value="1"/>
</dbReference>
<keyword evidence="3" id="KW-1185">Reference proteome</keyword>
<keyword evidence="2" id="KW-0378">Hydrolase</keyword>
<keyword evidence="2" id="KW-0540">Nuclease</keyword>
<reference evidence="2 3" key="1">
    <citation type="submission" date="2016-10" db="EMBL/GenBank/DDBJ databases">
        <authorList>
            <person name="Varghese N."/>
            <person name="Submissions S."/>
        </authorList>
    </citation>
    <scope>NUCLEOTIDE SEQUENCE [LARGE SCALE GENOMIC DNA]</scope>
    <source>
        <strain evidence="2 3">DSM 16392</strain>
    </source>
</reference>
<dbReference type="Proteomes" id="UP000199598">
    <property type="component" value="Unassembled WGS sequence"/>
</dbReference>
<evidence type="ECO:0000313" key="2">
    <source>
        <dbReference type="EMBL" id="SFK09669.1"/>
    </source>
</evidence>
<proteinExistence type="predicted"/>
<organism evidence="2 3">
    <name type="scientific">Pseudovibrio ascidiaceicola</name>
    <dbReference type="NCBI Taxonomy" id="285279"/>
    <lineage>
        <taxon>Bacteria</taxon>
        <taxon>Pseudomonadati</taxon>
        <taxon>Pseudomonadota</taxon>
        <taxon>Alphaproteobacteria</taxon>
        <taxon>Hyphomicrobiales</taxon>
        <taxon>Stappiaceae</taxon>
        <taxon>Pseudovibrio</taxon>
    </lineage>
</organism>
<sequence>MRITKTTSILFGALLLGAGYYALTGYNAATALRGNARTLYRPSSFPVEHKPTAEEKQLELAALEAARVAVEAKIPKTPPKHPETLRNVGGNRTPPPPVTTPLQRVAHVKEARRSNQPPPKELVLYRPVAVDGATLSDKKKRISLHHIQPVPLSTTCPSEDGERWPCGIRARTALRAFIRQKRVTCSDMKSVQTDEYAASCSVGKHDLATWLVENGWAKAERDAPDSLKQIAARARRSEQGIWRSKLVQLSEDETATLVNSWEELDDDSTSTTPLVMEGEPAIIWRPRNSATAETSATE</sequence>
<dbReference type="InterPro" id="IPR035437">
    <property type="entry name" value="SNase_OB-fold_sf"/>
</dbReference>
<name>A0A1I3WR59_9HYPH</name>
<keyword evidence="2" id="KW-0255">Endonuclease</keyword>
<gene>
    <name evidence="2" type="ORF">SAMN04488518_102116</name>
</gene>
<feature type="region of interest" description="Disordered" evidence="1">
    <location>
        <begin position="76"/>
        <end position="101"/>
    </location>
</feature>
<evidence type="ECO:0000256" key="1">
    <source>
        <dbReference type="SAM" id="MobiDB-lite"/>
    </source>
</evidence>
<evidence type="ECO:0000313" key="3">
    <source>
        <dbReference type="Proteomes" id="UP000199598"/>
    </source>
</evidence>
<dbReference type="RefSeq" id="WP_093517205.1">
    <property type="nucleotide sequence ID" value="NZ_FOSK01000002.1"/>
</dbReference>
<comment type="caution">
    <text evidence="2">The sequence shown here is derived from an EMBL/GenBank/DDBJ whole genome shotgun (WGS) entry which is preliminary data.</text>
</comment>
<protein>
    <submittedName>
        <fullName evidence="2">Endonuclease YncB, thermonuclease family</fullName>
    </submittedName>
</protein>